<evidence type="ECO:0000256" key="6">
    <source>
        <dbReference type="SAM" id="SignalP"/>
    </source>
</evidence>
<dbReference type="InterPro" id="IPR017981">
    <property type="entry name" value="GPCR_2-like_7TM"/>
</dbReference>
<dbReference type="AlphaFoldDB" id="A0A813V0T8"/>
<feature type="transmembrane region" description="Helical" evidence="5">
    <location>
        <begin position="487"/>
        <end position="510"/>
    </location>
</feature>
<feature type="transmembrane region" description="Helical" evidence="5">
    <location>
        <begin position="578"/>
        <end position="600"/>
    </location>
</feature>
<dbReference type="PANTHER" id="PTHR45902">
    <property type="entry name" value="LATROPHILIN RECEPTOR-LIKE PROTEIN A"/>
    <property type="match status" value="1"/>
</dbReference>
<dbReference type="PRINTS" id="PR00249">
    <property type="entry name" value="GPCRSECRETIN"/>
</dbReference>
<feature type="transmembrane region" description="Helical" evidence="5">
    <location>
        <begin position="549"/>
        <end position="572"/>
    </location>
</feature>
<dbReference type="OrthoDB" id="6134459at2759"/>
<dbReference type="CDD" id="cd15039">
    <property type="entry name" value="7tmB3_Methuselah-like"/>
    <property type="match status" value="1"/>
</dbReference>
<evidence type="ECO:0000256" key="2">
    <source>
        <dbReference type="ARBA" id="ARBA00022692"/>
    </source>
</evidence>
<comment type="subcellular location">
    <subcellularLocation>
        <location evidence="1">Membrane</location>
        <topology evidence="1">Multi-pass membrane protein</topology>
    </subcellularLocation>
</comment>
<accession>A0A813V0T8</accession>
<feature type="domain" description="G-protein coupled receptors family 2 profile 2" evidence="7">
    <location>
        <begin position="302"/>
        <end position="602"/>
    </location>
</feature>
<keyword evidence="2 5" id="KW-0812">Transmembrane</keyword>
<dbReference type="InterPro" id="IPR000832">
    <property type="entry name" value="GPCR_2_secretin-like"/>
</dbReference>
<dbReference type="EMBL" id="CAJNOC010001093">
    <property type="protein sequence ID" value="CAF0834365.1"/>
    <property type="molecule type" value="Genomic_DNA"/>
</dbReference>
<evidence type="ECO:0000256" key="4">
    <source>
        <dbReference type="ARBA" id="ARBA00023136"/>
    </source>
</evidence>
<evidence type="ECO:0000256" key="3">
    <source>
        <dbReference type="ARBA" id="ARBA00022989"/>
    </source>
</evidence>
<evidence type="ECO:0000256" key="1">
    <source>
        <dbReference type="ARBA" id="ARBA00004141"/>
    </source>
</evidence>
<feature type="chain" id="PRO_5032467846" description="G-protein coupled receptors family 2 profile 2 domain-containing protein" evidence="6">
    <location>
        <begin position="19"/>
        <end position="631"/>
    </location>
</feature>
<keyword evidence="4 5" id="KW-0472">Membrane</keyword>
<keyword evidence="9" id="KW-1185">Reference proteome</keyword>
<dbReference type="PANTHER" id="PTHR45902:SF1">
    <property type="entry name" value="LATROPHILIN RECEPTOR-LIKE PROTEIN A"/>
    <property type="match status" value="1"/>
</dbReference>
<feature type="transmembrane region" description="Helical" evidence="5">
    <location>
        <begin position="337"/>
        <end position="359"/>
    </location>
</feature>
<proteinExistence type="predicted"/>
<evidence type="ECO:0000256" key="5">
    <source>
        <dbReference type="SAM" id="Phobius"/>
    </source>
</evidence>
<gene>
    <name evidence="8" type="ORF">OXX778_LOCUS8129</name>
</gene>
<evidence type="ECO:0000313" key="8">
    <source>
        <dbReference type="EMBL" id="CAF0834365.1"/>
    </source>
</evidence>
<dbReference type="InterPro" id="IPR053231">
    <property type="entry name" value="GPCR_LN-TM7"/>
</dbReference>
<dbReference type="GO" id="GO:0007166">
    <property type="term" value="P:cell surface receptor signaling pathway"/>
    <property type="evidence" value="ECO:0007669"/>
    <property type="project" value="InterPro"/>
</dbReference>
<evidence type="ECO:0000259" key="7">
    <source>
        <dbReference type="PROSITE" id="PS50261"/>
    </source>
</evidence>
<dbReference type="Gene3D" id="1.20.1070.10">
    <property type="entry name" value="Rhodopsin 7-helix transmembrane proteins"/>
    <property type="match status" value="1"/>
</dbReference>
<sequence>MLFLFYYIAIFLIYHINSECNGICTRNEVQQIIELNRLCKDCIFNSCCTEKNLNQTLQPNYQCNARLSENEAILTIGSCPEWYKDNYTINRCHSENDLISKTPVFSNQTNHFYKNIFCAKCNSKLIELSKIIFFKAFVTVDLYFELEQSEIFNFLNKSNQLIIDFEIPRGIKKPNYCFSLIDSCPLNFPNQQIINSCHNLTDFHFKSPYILKNEFCAQCNQIEYEANPTFTFYTHSTNSLQLLFDLSELRGEFVLMINASMQKESLGLNQSIKLEDQATPAIDLFKCNKQNSNQNLSSDLIKKYLTLIGHLISIISLIILLISYFRNKGLRNLPGKILINLSISLLFSQVFFLVSSYYVDSLYDIILDGLDDDNCDLKTPKNHFENLKILFIHIRLILPCFLTGIFTHYFYLAFFIWSNIMAFDLFKMFTESIISVKFNKNSSNIFIKYSLTAWLLPILIILILMLKNYRNLSYGFKNCFISSNIDLLIFFIAPILIILSLNFMFLIVSIRSVKAVDNLKKRYIGQQIQSISLSTSGQQNETNATRTRLFLFIKLFVLTGMTWILGLISAFLNNKSSFLWYIYVFFNSLQGLFILCSYAFNQNINYKVNFFKSFSNLVVKKTVSIQSSNVY</sequence>
<dbReference type="Proteomes" id="UP000663879">
    <property type="component" value="Unassembled WGS sequence"/>
</dbReference>
<evidence type="ECO:0000313" key="9">
    <source>
        <dbReference type="Proteomes" id="UP000663879"/>
    </source>
</evidence>
<dbReference type="Pfam" id="PF00002">
    <property type="entry name" value="7tm_2"/>
    <property type="match status" value="1"/>
</dbReference>
<feature type="transmembrane region" description="Helical" evidence="5">
    <location>
        <begin position="408"/>
        <end position="426"/>
    </location>
</feature>
<name>A0A813V0T8_9BILA</name>
<keyword evidence="6" id="KW-0732">Signal</keyword>
<keyword evidence="3 5" id="KW-1133">Transmembrane helix</keyword>
<feature type="signal peptide" evidence="6">
    <location>
        <begin position="1"/>
        <end position="18"/>
    </location>
</feature>
<reference evidence="8" key="1">
    <citation type="submission" date="2021-02" db="EMBL/GenBank/DDBJ databases">
        <authorList>
            <person name="Nowell W R."/>
        </authorList>
    </citation>
    <scope>NUCLEOTIDE SEQUENCE</scope>
    <source>
        <strain evidence="8">Ploen Becks lab</strain>
    </source>
</reference>
<dbReference type="GO" id="GO:0004930">
    <property type="term" value="F:G protein-coupled receptor activity"/>
    <property type="evidence" value="ECO:0007669"/>
    <property type="project" value="InterPro"/>
</dbReference>
<feature type="transmembrane region" description="Helical" evidence="5">
    <location>
        <begin position="446"/>
        <end position="467"/>
    </location>
</feature>
<dbReference type="PROSITE" id="PS50261">
    <property type="entry name" value="G_PROTEIN_RECEP_F2_4"/>
    <property type="match status" value="1"/>
</dbReference>
<comment type="caution">
    <text evidence="8">The sequence shown here is derived from an EMBL/GenBank/DDBJ whole genome shotgun (WGS) entry which is preliminary data.</text>
</comment>
<feature type="transmembrane region" description="Helical" evidence="5">
    <location>
        <begin position="304"/>
        <end position="325"/>
    </location>
</feature>
<dbReference type="GO" id="GO:0016020">
    <property type="term" value="C:membrane"/>
    <property type="evidence" value="ECO:0007669"/>
    <property type="project" value="UniProtKB-SubCell"/>
</dbReference>
<protein>
    <recommendedName>
        <fullName evidence="7">G-protein coupled receptors family 2 profile 2 domain-containing protein</fullName>
    </recommendedName>
</protein>
<organism evidence="8 9">
    <name type="scientific">Brachionus calyciflorus</name>
    <dbReference type="NCBI Taxonomy" id="104777"/>
    <lineage>
        <taxon>Eukaryota</taxon>
        <taxon>Metazoa</taxon>
        <taxon>Spiralia</taxon>
        <taxon>Gnathifera</taxon>
        <taxon>Rotifera</taxon>
        <taxon>Eurotatoria</taxon>
        <taxon>Monogononta</taxon>
        <taxon>Pseudotrocha</taxon>
        <taxon>Ploima</taxon>
        <taxon>Brachionidae</taxon>
        <taxon>Brachionus</taxon>
    </lineage>
</organism>